<dbReference type="Proteomes" id="UP000298213">
    <property type="component" value="Unassembled WGS sequence"/>
</dbReference>
<organism evidence="2 3">
    <name type="scientific">Sphingomonas parva</name>
    <dbReference type="NCBI Taxonomy" id="2555898"/>
    <lineage>
        <taxon>Bacteria</taxon>
        <taxon>Pseudomonadati</taxon>
        <taxon>Pseudomonadota</taxon>
        <taxon>Alphaproteobacteria</taxon>
        <taxon>Sphingomonadales</taxon>
        <taxon>Sphingomonadaceae</taxon>
        <taxon>Sphingomonas</taxon>
    </lineage>
</organism>
<sequence>MNLEQAWIEFLADLFERDGWEVLAKDVSTSSRGEPDVSIMQRGSHVLVELKLIRSGLASRALIHNAASNLLAMMKARHAEGGILIIPQRLTREARRAFDDVSGDTIELWDLNRLIEHVTRFPNLSRRLADLLRALQIGAENAPSNATTVAMLDDAGQELPPPGEGARIASALKAIEPGNKGGAAASFEKLCEEALTLLFGTELLGWRRQSAIENGYHRVDLIARLQPVRSAFWTTLSADFRARYIVFEFKNYTDPIGQDQIYSTERYLYATALRSVAIVIARNGYSENASRTVRGALRDQGKLILCLDLEEFCSMLQAFDTGDEYEKPLFAKRDDLLMSLAR</sequence>
<dbReference type="GO" id="GO:0009307">
    <property type="term" value="P:DNA restriction-modification system"/>
    <property type="evidence" value="ECO:0007669"/>
    <property type="project" value="InterPro"/>
</dbReference>
<keyword evidence="3" id="KW-1185">Reference proteome</keyword>
<comment type="caution">
    <text evidence="2">The sequence shown here is derived from an EMBL/GenBank/DDBJ whole genome shotgun (WGS) entry which is preliminary data.</text>
</comment>
<accession>A0A4Y8ZTA1</accession>
<dbReference type="EMBL" id="SPDV01000027">
    <property type="protein sequence ID" value="TFI57686.1"/>
    <property type="molecule type" value="Genomic_DNA"/>
</dbReference>
<dbReference type="Pfam" id="PF04471">
    <property type="entry name" value="Mrr_cat"/>
    <property type="match status" value="1"/>
</dbReference>
<evidence type="ECO:0000259" key="1">
    <source>
        <dbReference type="Pfam" id="PF04471"/>
    </source>
</evidence>
<proteinExistence type="predicted"/>
<name>A0A4Y8ZTA1_9SPHN</name>
<reference evidence="2 3" key="1">
    <citation type="submission" date="2019-03" db="EMBL/GenBank/DDBJ databases">
        <title>Genome sequence of Sphingomonas sp. 17J27-24.</title>
        <authorList>
            <person name="Kim M."/>
            <person name="Maeng S."/>
            <person name="Sathiyaraj S."/>
        </authorList>
    </citation>
    <scope>NUCLEOTIDE SEQUENCE [LARGE SCALE GENOMIC DNA]</scope>
    <source>
        <strain evidence="2 3">17J27-24</strain>
    </source>
</reference>
<evidence type="ECO:0000313" key="2">
    <source>
        <dbReference type="EMBL" id="TFI57686.1"/>
    </source>
</evidence>
<feature type="domain" description="Restriction endonuclease type IV Mrr" evidence="1">
    <location>
        <begin position="9"/>
        <end position="116"/>
    </location>
</feature>
<dbReference type="OrthoDB" id="6691177at2"/>
<dbReference type="SUPFAM" id="SSF52980">
    <property type="entry name" value="Restriction endonuclease-like"/>
    <property type="match status" value="1"/>
</dbReference>
<evidence type="ECO:0000313" key="3">
    <source>
        <dbReference type="Proteomes" id="UP000298213"/>
    </source>
</evidence>
<dbReference type="AlphaFoldDB" id="A0A4Y8ZTA1"/>
<gene>
    <name evidence="2" type="ORF">E2493_13635</name>
</gene>
<dbReference type="InterPro" id="IPR007560">
    <property type="entry name" value="Restrct_endonuc_IV_Mrr"/>
</dbReference>
<dbReference type="InterPro" id="IPR011335">
    <property type="entry name" value="Restrct_endonuc-II-like"/>
</dbReference>
<dbReference type="RefSeq" id="WP_135087699.1">
    <property type="nucleotide sequence ID" value="NZ_SPDV01000027.1"/>
</dbReference>
<dbReference type="GO" id="GO:0004519">
    <property type="term" value="F:endonuclease activity"/>
    <property type="evidence" value="ECO:0007669"/>
    <property type="project" value="InterPro"/>
</dbReference>
<protein>
    <recommendedName>
        <fullName evidence="1">Restriction endonuclease type IV Mrr domain-containing protein</fullName>
    </recommendedName>
</protein>
<dbReference type="GO" id="GO:0003677">
    <property type="term" value="F:DNA binding"/>
    <property type="evidence" value="ECO:0007669"/>
    <property type="project" value="InterPro"/>
</dbReference>